<dbReference type="Proteomes" id="UP000284892">
    <property type="component" value="Unassembled WGS sequence"/>
</dbReference>
<dbReference type="Gene3D" id="3.20.20.370">
    <property type="entry name" value="Glycoside hydrolase/deacetylase"/>
    <property type="match status" value="1"/>
</dbReference>
<dbReference type="GO" id="GO:0016810">
    <property type="term" value="F:hydrolase activity, acting on carbon-nitrogen (but not peptide) bonds"/>
    <property type="evidence" value="ECO:0007669"/>
    <property type="project" value="InterPro"/>
</dbReference>
<dbReference type="EMBL" id="RAQJ01000004">
    <property type="protein sequence ID" value="RKE92361.1"/>
    <property type="molecule type" value="Genomic_DNA"/>
</dbReference>
<dbReference type="PROSITE" id="PS51677">
    <property type="entry name" value="NODB"/>
    <property type="match status" value="1"/>
</dbReference>
<proteinExistence type="predicted"/>
<evidence type="ECO:0000256" key="1">
    <source>
        <dbReference type="ARBA" id="ARBA00004613"/>
    </source>
</evidence>
<keyword evidence="5" id="KW-1185">Reference proteome</keyword>
<evidence type="ECO:0000313" key="5">
    <source>
        <dbReference type="Proteomes" id="UP000284892"/>
    </source>
</evidence>
<reference evidence="4 5" key="1">
    <citation type="submission" date="2018-09" db="EMBL/GenBank/DDBJ databases">
        <title>Genomic Encyclopedia of Archaeal and Bacterial Type Strains, Phase II (KMG-II): from individual species to whole genera.</title>
        <authorList>
            <person name="Goeker M."/>
        </authorList>
    </citation>
    <scope>NUCLEOTIDE SEQUENCE [LARGE SCALE GENOMIC DNA]</scope>
    <source>
        <strain evidence="4 5">DSM 26283</strain>
    </source>
</reference>
<feature type="domain" description="NodB homology" evidence="3">
    <location>
        <begin position="75"/>
        <end position="254"/>
    </location>
</feature>
<organism evidence="4 5">
    <name type="scientific">Ichthyenterobacterium magnum</name>
    <dbReference type="NCBI Taxonomy" id="1230530"/>
    <lineage>
        <taxon>Bacteria</taxon>
        <taxon>Pseudomonadati</taxon>
        <taxon>Bacteroidota</taxon>
        <taxon>Flavobacteriia</taxon>
        <taxon>Flavobacteriales</taxon>
        <taxon>Flavobacteriaceae</taxon>
        <taxon>Ichthyenterobacterium</taxon>
    </lineage>
</organism>
<dbReference type="GO" id="GO:0005975">
    <property type="term" value="P:carbohydrate metabolic process"/>
    <property type="evidence" value="ECO:0007669"/>
    <property type="project" value="InterPro"/>
</dbReference>
<evidence type="ECO:0000259" key="3">
    <source>
        <dbReference type="PROSITE" id="PS51677"/>
    </source>
</evidence>
<dbReference type="InterPro" id="IPR051398">
    <property type="entry name" value="Polysacch_Deacetylase"/>
</dbReference>
<dbReference type="GO" id="GO:0005576">
    <property type="term" value="C:extracellular region"/>
    <property type="evidence" value="ECO:0007669"/>
    <property type="project" value="UniProtKB-SubCell"/>
</dbReference>
<dbReference type="InterPro" id="IPR002509">
    <property type="entry name" value="NODB_dom"/>
</dbReference>
<dbReference type="InterPro" id="IPR011330">
    <property type="entry name" value="Glyco_hydro/deAcase_b/a-brl"/>
</dbReference>
<gene>
    <name evidence="4" type="ORF">BXY80_2280</name>
</gene>
<dbReference type="Pfam" id="PF01522">
    <property type="entry name" value="Polysacc_deac_1"/>
    <property type="match status" value="1"/>
</dbReference>
<comment type="subcellular location">
    <subcellularLocation>
        <location evidence="1">Secreted</location>
    </subcellularLocation>
</comment>
<sequence length="254" mass="29828">MSKSNHFASTKLILMSRLPILMYHNVCADLSSAKNLTIAVETLEQHFKFLADNDYKTFHFSELEALKKNKSLPKKSAIITFDDVYVNQLEFAYPLLEKYGLKASFFIPFAYVNGMDLWNTNLENIMSVEQLKSLNSEVVELGLHSFKHKKYNELSNEEVIQDFESCQQFIYEHKLEVHNVLAYPYGKFPRKNPEKFTFFNTLNNFNIAYGLRIGNRVNQFPFKNNYQIQRIDIKGEDTLAKFKLKLRYGKLRLF</sequence>
<keyword evidence="2" id="KW-0732">Signal</keyword>
<dbReference type="PANTHER" id="PTHR34216:SF3">
    <property type="entry name" value="POLY-BETA-1,6-N-ACETYL-D-GLUCOSAMINE N-DEACETYLASE"/>
    <property type="match status" value="1"/>
</dbReference>
<accession>A0A420DGZ2</accession>
<dbReference type="SUPFAM" id="SSF88713">
    <property type="entry name" value="Glycoside hydrolase/deacetylase"/>
    <property type="match status" value="1"/>
</dbReference>
<protein>
    <submittedName>
        <fullName evidence="4">Polysaccharide deacetylase</fullName>
    </submittedName>
</protein>
<evidence type="ECO:0000313" key="4">
    <source>
        <dbReference type="EMBL" id="RKE92361.1"/>
    </source>
</evidence>
<dbReference type="PANTHER" id="PTHR34216">
    <property type="match status" value="1"/>
</dbReference>
<evidence type="ECO:0000256" key="2">
    <source>
        <dbReference type="ARBA" id="ARBA00022729"/>
    </source>
</evidence>
<name>A0A420DGZ2_9FLAO</name>
<dbReference type="AlphaFoldDB" id="A0A420DGZ2"/>
<dbReference type="CDD" id="cd10918">
    <property type="entry name" value="CE4_NodB_like_5s_6s"/>
    <property type="match status" value="1"/>
</dbReference>
<comment type="caution">
    <text evidence="4">The sequence shown here is derived from an EMBL/GenBank/DDBJ whole genome shotgun (WGS) entry which is preliminary data.</text>
</comment>